<dbReference type="Proteomes" id="UP001165960">
    <property type="component" value="Unassembled WGS sequence"/>
</dbReference>
<keyword evidence="2" id="KW-1185">Reference proteome</keyword>
<proteinExistence type="predicted"/>
<reference evidence="1" key="1">
    <citation type="submission" date="2022-04" db="EMBL/GenBank/DDBJ databases">
        <title>Genome of the entomopathogenic fungus Entomophthora muscae.</title>
        <authorList>
            <person name="Elya C."/>
            <person name="Lovett B.R."/>
            <person name="Lee E."/>
            <person name="Macias A.M."/>
            <person name="Hajek A.E."/>
            <person name="De Bivort B.L."/>
            <person name="Kasson M.T."/>
            <person name="De Fine Licht H.H."/>
            <person name="Stajich J.E."/>
        </authorList>
    </citation>
    <scope>NUCLEOTIDE SEQUENCE</scope>
    <source>
        <strain evidence="1">Berkeley</strain>
    </source>
</reference>
<dbReference type="EMBL" id="QTSX02005684">
    <property type="protein sequence ID" value="KAJ9059443.1"/>
    <property type="molecule type" value="Genomic_DNA"/>
</dbReference>
<comment type="caution">
    <text evidence="1">The sequence shown here is derived from an EMBL/GenBank/DDBJ whole genome shotgun (WGS) entry which is preliminary data.</text>
</comment>
<evidence type="ECO:0000313" key="1">
    <source>
        <dbReference type="EMBL" id="KAJ9059443.1"/>
    </source>
</evidence>
<accession>A0ACC2SAW9</accession>
<evidence type="ECO:0000313" key="2">
    <source>
        <dbReference type="Proteomes" id="UP001165960"/>
    </source>
</evidence>
<sequence length="206" mass="23384">MASHAALKLKETSRKIIKAVQSNTDEQNKILQDLEHLVFEDKELKRSASGRALSESSSKKEIGIKGLSPKEVSINAAIDNINDDLLLSFSAFQTPSLFILKCLQYLAPALGSDRFFLKWWPECVKKWLLSSDTELKKIITDTIVTYLHRYDDEESPKGATTLLEYYSTIYSNKSKNDIESMERGDDSCGLDGSFDILERLFKKNFD</sequence>
<gene>
    <name evidence="1" type="ORF">DSO57_1002022</name>
</gene>
<name>A0ACC2SAW9_9FUNG</name>
<organism evidence="1 2">
    <name type="scientific">Entomophthora muscae</name>
    <dbReference type="NCBI Taxonomy" id="34485"/>
    <lineage>
        <taxon>Eukaryota</taxon>
        <taxon>Fungi</taxon>
        <taxon>Fungi incertae sedis</taxon>
        <taxon>Zoopagomycota</taxon>
        <taxon>Entomophthoromycotina</taxon>
        <taxon>Entomophthoromycetes</taxon>
        <taxon>Entomophthorales</taxon>
        <taxon>Entomophthoraceae</taxon>
        <taxon>Entomophthora</taxon>
    </lineage>
</organism>
<protein>
    <submittedName>
        <fullName evidence="1">Uncharacterized protein</fullName>
    </submittedName>
</protein>